<dbReference type="OrthoDB" id="4319558at2"/>
<keyword evidence="3" id="KW-1185">Reference proteome</keyword>
<organism evidence="2 3">
    <name type="scientific">Serinibacter arcticus</name>
    <dbReference type="NCBI Taxonomy" id="1655435"/>
    <lineage>
        <taxon>Bacteria</taxon>
        <taxon>Bacillati</taxon>
        <taxon>Actinomycetota</taxon>
        <taxon>Actinomycetes</taxon>
        <taxon>Micrococcales</taxon>
        <taxon>Beutenbergiaceae</taxon>
        <taxon>Serinibacter</taxon>
    </lineage>
</organism>
<dbReference type="AlphaFoldDB" id="A0A2U1ZSS6"/>
<evidence type="ECO:0000256" key="1">
    <source>
        <dbReference type="SAM" id="MobiDB-lite"/>
    </source>
</evidence>
<feature type="compositionally biased region" description="Basic and acidic residues" evidence="1">
    <location>
        <begin position="53"/>
        <end position="67"/>
    </location>
</feature>
<accession>A0A2U1ZSS6</accession>
<proteinExistence type="predicted"/>
<feature type="compositionally biased region" description="Polar residues" evidence="1">
    <location>
        <begin position="1"/>
        <end position="20"/>
    </location>
</feature>
<dbReference type="Pfam" id="PF17227">
    <property type="entry name" value="DUF5302"/>
    <property type="match status" value="1"/>
</dbReference>
<evidence type="ECO:0000313" key="2">
    <source>
        <dbReference type="EMBL" id="PWD50038.1"/>
    </source>
</evidence>
<evidence type="ECO:0008006" key="4">
    <source>
        <dbReference type="Google" id="ProtNLM"/>
    </source>
</evidence>
<dbReference type="InterPro" id="IPR035172">
    <property type="entry name" value="DUF5302"/>
</dbReference>
<feature type="region of interest" description="Disordered" evidence="1">
    <location>
        <begin position="1"/>
        <end position="77"/>
    </location>
</feature>
<reference evidence="2 3" key="1">
    <citation type="submission" date="2018-03" db="EMBL/GenBank/DDBJ databases">
        <title>Genome assembly of novel Miniimonas species PCH200.</title>
        <authorList>
            <person name="Thakur V."/>
            <person name="Kumar V."/>
            <person name="Singh D."/>
        </authorList>
    </citation>
    <scope>NUCLEOTIDE SEQUENCE [LARGE SCALE GENOMIC DNA]</scope>
    <source>
        <strain evidence="2 3">PCH200</strain>
    </source>
</reference>
<gene>
    <name evidence="2" type="ORF">C8046_04480</name>
</gene>
<comment type="caution">
    <text evidence="2">The sequence shown here is derived from an EMBL/GenBank/DDBJ whole genome shotgun (WGS) entry which is preliminary data.</text>
</comment>
<dbReference type="EMBL" id="PYHR01000002">
    <property type="protein sequence ID" value="PWD50038.1"/>
    <property type="molecule type" value="Genomic_DNA"/>
</dbReference>
<dbReference type="RefSeq" id="WP_109228422.1">
    <property type="nucleotide sequence ID" value="NZ_PYHR01000002.1"/>
</dbReference>
<feature type="compositionally biased region" description="Basic and acidic residues" evidence="1">
    <location>
        <begin position="28"/>
        <end position="42"/>
    </location>
</feature>
<sequence>MTAQNDETPTQKDTGTSDAETTAGAPTDDVKERFRAALEAKRAGQQTRGGGAQDRDQLAGHAKDGAHGHKVFRRKSG</sequence>
<protein>
    <recommendedName>
        <fullName evidence="4">DUF5302 domain-containing protein</fullName>
    </recommendedName>
</protein>
<name>A0A2U1ZSS6_9MICO</name>
<evidence type="ECO:0000313" key="3">
    <source>
        <dbReference type="Proteomes" id="UP000245166"/>
    </source>
</evidence>
<dbReference type="Proteomes" id="UP000245166">
    <property type="component" value="Unassembled WGS sequence"/>
</dbReference>
<feature type="compositionally biased region" description="Basic residues" evidence="1">
    <location>
        <begin position="68"/>
        <end position="77"/>
    </location>
</feature>